<comment type="caution">
    <text evidence="1">The sequence shown here is derived from an EMBL/GenBank/DDBJ whole genome shotgun (WGS) entry which is preliminary data.</text>
</comment>
<accession>A0ABD6EIU3</accession>
<name>A0ABD6EIU3_9BILA</name>
<protein>
    <submittedName>
        <fullName evidence="1">Uncharacterized protein</fullName>
    </submittedName>
</protein>
<keyword evidence="2" id="KW-1185">Reference proteome</keyword>
<reference evidence="1 2" key="1">
    <citation type="submission" date="2024-08" db="EMBL/GenBank/DDBJ databases">
        <title>Gnathostoma spinigerum genome.</title>
        <authorList>
            <person name="Gonzalez-Bertolin B."/>
            <person name="Monzon S."/>
            <person name="Zaballos A."/>
            <person name="Jimenez P."/>
            <person name="Dekumyoy P."/>
            <person name="Varona S."/>
            <person name="Cuesta I."/>
            <person name="Sumanam S."/>
            <person name="Adisakwattana P."/>
            <person name="Gasser R.B."/>
            <person name="Hernandez-Gonzalez A."/>
            <person name="Young N.D."/>
            <person name="Perteguer M.J."/>
        </authorList>
    </citation>
    <scope>NUCLEOTIDE SEQUENCE [LARGE SCALE GENOMIC DNA]</scope>
    <source>
        <strain evidence="1">AL3</strain>
        <tissue evidence="1">Liver</tissue>
    </source>
</reference>
<gene>
    <name evidence="1" type="ORF">AB6A40_006598</name>
</gene>
<dbReference type="AlphaFoldDB" id="A0ABD6EIU3"/>
<dbReference type="Proteomes" id="UP001608902">
    <property type="component" value="Unassembled WGS sequence"/>
</dbReference>
<evidence type="ECO:0000313" key="1">
    <source>
        <dbReference type="EMBL" id="MFH4979889.1"/>
    </source>
</evidence>
<dbReference type="EMBL" id="JBGFUD010004772">
    <property type="protein sequence ID" value="MFH4979889.1"/>
    <property type="molecule type" value="Genomic_DNA"/>
</dbReference>
<evidence type="ECO:0000313" key="2">
    <source>
        <dbReference type="Proteomes" id="UP001608902"/>
    </source>
</evidence>
<organism evidence="1 2">
    <name type="scientific">Gnathostoma spinigerum</name>
    <dbReference type="NCBI Taxonomy" id="75299"/>
    <lineage>
        <taxon>Eukaryota</taxon>
        <taxon>Metazoa</taxon>
        <taxon>Ecdysozoa</taxon>
        <taxon>Nematoda</taxon>
        <taxon>Chromadorea</taxon>
        <taxon>Rhabditida</taxon>
        <taxon>Spirurina</taxon>
        <taxon>Gnathostomatomorpha</taxon>
        <taxon>Gnathostomatoidea</taxon>
        <taxon>Gnathostomatidae</taxon>
        <taxon>Gnathostoma</taxon>
    </lineage>
</organism>
<proteinExistence type="predicted"/>
<sequence length="133" mass="15462">MLLRFCVSFTESQPVVDAQGCRFSRIRHNEMCSVDYPMYKIKLRQRLDINFALGSHSRSASLIPFPDSTLILLLSDIPPLSPGATNETFIPRRISECEQIRPLYRRKRDDLDYTRSHPLVSLIKQFRMSNDSK</sequence>